<organism evidence="1 2">
    <name type="scientific">Paenibacillus mesotrionivorans</name>
    <dbReference type="NCBI Taxonomy" id="3160968"/>
    <lineage>
        <taxon>Bacteria</taxon>
        <taxon>Bacillati</taxon>
        <taxon>Bacillota</taxon>
        <taxon>Bacilli</taxon>
        <taxon>Bacillales</taxon>
        <taxon>Paenibacillaceae</taxon>
        <taxon>Paenibacillus</taxon>
    </lineage>
</organism>
<dbReference type="EMBL" id="JBJURJ010000001">
    <property type="protein sequence ID" value="MFM9326923.1"/>
    <property type="molecule type" value="Genomic_DNA"/>
</dbReference>
<protein>
    <submittedName>
        <fullName evidence="1">CCA tRNA nucleotidyltransferase</fullName>
        <ecNumber evidence="1">2.7.7.72</ecNumber>
    </submittedName>
</protein>
<keyword evidence="1" id="KW-0808">Transferase</keyword>
<keyword evidence="1" id="KW-0548">Nucleotidyltransferase</keyword>
<name>A0ACC7NQP6_9BACL</name>
<accession>A0ACC7NQP6</accession>
<gene>
    <name evidence="1" type="ORF">ACI1P1_01290</name>
</gene>
<dbReference type="Proteomes" id="UP001631969">
    <property type="component" value="Unassembled WGS sequence"/>
</dbReference>
<evidence type="ECO:0000313" key="1">
    <source>
        <dbReference type="EMBL" id="MFM9326923.1"/>
    </source>
</evidence>
<sequence>MVWSKLEKLGIGLLETLEQAGYEAYFVGGYVRDKYLGKPVKDIDIATSARPEEVVRLFARTIPTGLKHGTVTVLAEGETFEVTTFRKESDYADFRRPDEVEFISELEEDLRRRDFTMNAMAMDRHGGIRDPFGGKEDLKAGLLRCVGDPAERFREDALRMLRCVRFASVYDLTVDEATWQAVLERRELLLHVAMERVRVELERMMGGPHPYEGWRLLAESGLLGFTKDKLAWSYSEPSSPSLPAELKTLPALAESDRRWILVVLLSGLNAGQCRELLRKMTFSLKDVERFSRAAEFGEWVTAIEWSPGMSRVCSELENCSAAEVWQLGTLQIGVEAAADWLAVMKALEREGYLVTAGLRLAVDNGQAWLDELRIKELKELAVTGGELIAASGRGAGPWVGAAMSRLLRLAAVGRVANTKAELLEAVLDSGGGA</sequence>
<comment type="caution">
    <text evidence="1">The sequence shown here is derived from an EMBL/GenBank/DDBJ whole genome shotgun (WGS) entry which is preliminary data.</text>
</comment>
<dbReference type="EC" id="2.7.7.72" evidence="1"/>
<proteinExistence type="predicted"/>
<keyword evidence="2" id="KW-1185">Reference proteome</keyword>
<reference evidence="1" key="1">
    <citation type="submission" date="2024-12" db="EMBL/GenBank/DDBJ databases">
        <authorList>
            <person name="Wu N."/>
        </authorList>
    </citation>
    <scope>NUCLEOTIDE SEQUENCE</scope>
    <source>
        <strain evidence="1">P15</strain>
    </source>
</reference>
<evidence type="ECO:0000313" key="2">
    <source>
        <dbReference type="Proteomes" id="UP001631969"/>
    </source>
</evidence>